<feature type="transmembrane region" description="Helical" evidence="1">
    <location>
        <begin position="1362"/>
        <end position="1379"/>
    </location>
</feature>
<feature type="domain" description="CobN/magnesium chelatase" evidence="2">
    <location>
        <begin position="126"/>
        <end position="1278"/>
    </location>
</feature>
<keyword evidence="1" id="KW-1133">Transmembrane helix</keyword>
<protein>
    <submittedName>
        <fullName evidence="3">Cobaltochelatase subunit CobN</fullName>
    </submittedName>
</protein>
<comment type="caution">
    <text evidence="3">The sequence shown here is derived from an EMBL/GenBank/DDBJ whole genome shotgun (WGS) entry which is preliminary data.</text>
</comment>
<keyword evidence="1" id="KW-0812">Transmembrane</keyword>
<name>A0A9D9J351_9BACT</name>
<dbReference type="InterPro" id="IPR003672">
    <property type="entry name" value="CobN/Mg_chltase"/>
</dbReference>
<dbReference type="Pfam" id="PF02514">
    <property type="entry name" value="CobN-Mg_chel"/>
    <property type="match status" value="1"/>
</dbReference>
<organism evidence="3 4">
    <name type="scientific">Candidatus Cryptobacteroides excrementavium</name>
    <dbReference type="NCBI Taxonomy" id="2840759"/>
    <lineage>
        <taxon>Bacteria</taxon>
        <taxon>Pseudomonadati</taxon>
        <taxon>Bacteroidota</taxon>
        <taxon>Bacteroidia</taxon>
        <taxon>Bacteroidales</taxon>
        <taxon>Candidatus Cryptobacteroides</taxon>
    </lineage>
</organism>
<gene>
    <name evidence="3" type="ORF">IAB78_04615</name>
</gene>
<reference evidence="3" key="2">
    <citation type="journal article" date="2021" name="PeerJ">
        <title>Extensive microbial diversity within the chicken gut microbiome revealed by metagenomics and culture.</title>
        <authorList>
            <person name="Gilroy R."/>
            <person name="Ravi A."/>
            <person name="Getino M."/>
            <person name="Pursley I."/>
            <person name="Horton D.L."/>
            <person name="Alikhan N.F."/>
            <person name="Baker D."/>
            <person name="Gharbi K."/>
            <person name="Hall N."/>
            <person name="Watson M."/>
            <person name="Adriaenssens E.M."/>
            <person name="Foster-Nyarko E."/>
            <person name="Jarju S."/>
            <person name="Secka A."/>
            <person name="Antonio M."/>
            <person name="Oren A."/>
            <person name="Chaudhuri R.R."/>
            <person name="La Ragione R."/>
            <person name="Hildebrand F."/>
            <person name="Pallen M.J."/>
        </authorList>
    </citation>
    <scope>NUCLEOTIDE SEQUENCE</scope>
    <source>
        <strain evidence="3">B2-16538</strain>
    </source>
</reference>
<dbReference type="Proteomes" id="UP000823750">
    <property type="component" value="Unassembled WGS sequence"/>
</dbReference>
<dbReference type="EMBL" id="JADILX010000077">
    <property type="protein sequence ID" value="MBO8485686.1"/>
    <property type="molecule type" value="Genomic_DNA"/>
</dbReference>
<sequence length="1399" mass="154068">MRNRKIILAGAALIALAAILAIVWSVWFSPTKVAFVNWQISELGQISRSNDSRSVKISELPADRLHEAGRYDMVFVNGMGLRITADQRAELRGAAENGLPVVTIAATNPANNIVSLDSADFAAVRGYIAGGGRTNYRNMLRYVRRFIDGKTFKTSEPDGPVERTYYMLYHPDPSDPENEDLGFNSVKEYEKFLRNNGLYRDDAPSVVITGQMGEPSELIRRLEQTGNMVWPVRFSRTFFREGHADSIDVSAVINMAHGRMGDWMVGYLEKKNIPLFAPLNVNRLVSDWENDPMGMSGGFLSQSVVTPEIDGALRPFVLFGNYVNEDDGLQYLRAIPERLGHFVNTVNNYISLGRKDNSEKKVAICYFKGPGQSALTAGGMEVVPSLYNLLVRMREEGYDVSGLPSSAEELGEMIQSRGSIFGSYAEGAMERFIRTADPEIIGPAEYSGWAMESLGEEMYAEAVEVNGEFPGTYMATPDGNLAMARLQFGNVVLFPQPAAGMGDNEFKIVHGTDTAPPHAYIAAYLWAQHGFKADALVHFGAHGSLEFTPRKQVALSRKDWSDRLVGDLPHFYVYTISNVGEAMTAKRRSYAGIVSYLTPPFMESGVRTVYSGLTDRIREYNRLLGAEVPDGKALEKASLAVKESVLELGISRDLGLDTIPGKAYSEYEISRVESFAEELANEKMTGALYVMGEPYSEKDIRSTVLAMSTDPVAYGLYAIDKARGRAAADAERHKSEFSRRYLAPAAGIVTDILDVGICPDDREVCRIAGITADELSRCREISSAMSSGGDMFSVMTGMVEEMPSSSAPSGMAEMMSTMLGSRHEYSDEEKAFASAVAEVGTALRNVIRYRDALRDSPRKEMASLMNGLSGGYVLPSPGGDPVANPNTLPTGRNLYAINAEATPSEEAWEKGKHLAENTIALYRQRHNDSIPRKVSYTLWSSEFIETEGATIAQILYMLGVEPVRDAFGRVTDLRLIPSEELGRPRIDVVVQTSGQLRDLAASRLFLISRAVKMAAEAKDDVYENLVASGVVNTERILTEKGLTPKDAREVSLYRVFGGVDGGYGTGIQSMVQAGDRWSDEREIAEAYINNMGAYYGSEGKWEEVRQFAFEAALDKTDAVIQPRQSNTWGALSLDHVYEFMGGMNLAVRNVTGKDPDAYLSDYRNRNNVRMQEVREAIGVESRTTIFNPNYIREKMKGDAGDADAIAEIVENTYGWNVMKPQAIDGEMWDEIYDVYVKDSYGLGVKDFFEDKNPAALQEMTAVMMESARKGLWNASDAQLSDIAGLHTYLIDKYRPACSGTVCDNAPLRDFIASRTDAVSAEKYLSGIRQVRETAAAAGKGVVMKKEEIDSASGSHANMLDNTVIVVAALAVVAFLIIFVRRRRRQEGAETADGNDGRTL</sequence>
<evidence type="ECO:0000313" key="3">
    <source>
        <dbReference type="EMBL" id="MBO8485686.1"/>
    </source>
</evidence>
<dbReference type="CDD" id="cd10150">
    <property type="entry name" value="CobN_like"/>
    <property type="match status" value="1"/>
</dbReference>
<proteinExistence type="predicted"/>
<dbReference type="PANTHER" id="PTHR44119">
    <property type="entry name" value="MAGNESIUM-CHELATASE SUBUNIT CHLH, CHLOROPLASTIC"/>
    <property type="match status" value="1"/>
</dbReference>
<evidence type="ECO:0000256" key="1">
    <source>
        <dbReference type="SAM" id="Phobius"/>
    </source>
</evidence>
<evidence type="ECO:0000259" key="2">
    <source>
        <dbReference type="Pfam" id="PF02514"/>
    </source>
</evidence>
<dbReference type="PANTHER" id="PTHR44119:SF4">
    <property type="entry name" value="AEROBIC COBALTOCHELATASE SUBUNIT COBN"/>
    <property type="match status" value="1"/>
</dbReference>
<evidence type="ECO:0000313" key="4">
    <source>
        <dbReference type="Proteomes" id="UP000823750"/>
    </source>
</evidence>
<accession>A0A9D9J351</accession>
<reference evidence="3" key="1">
    <citation type="submission" date="2020-10" db="EMBL/GenBank/DDBJ databases">
        <authorList>
            <person name="Gilroy R."/>
        </authorList>
    </citation>
    <scope>NUCLEOTIDE SEQUENCE</scope>
    <source>
        <strain evidence="3">B2-16538</strain>
    </source>
</reference>
<keyword evidence="1" id="KW-0472">Membrane</keyword>